<dbReference type="EMBL" id="KQ989218">
    <property type="protein sequence ID" value="KZV54711.1"/>
    <property type="molecule type" value="Genomic_DNA"/>
</dbReference>
<dbReference type="OrthoDB" id="752671at2759"/>
<reference evidence="2 3" key="1">
    <citation type="journal article" date="2015" name="Proc. Natl. Acad. Sci. U.S.A.">
        <title>The resurrection genome of Boea hygrometrica: A blueprint for survival of dehydration.</title>
        <authorList>
            <person name="Xiao L."/>
            <person name="Yang G."/>
            <person name="Zhang L."/>
            <person name="Yang X."/>
            <person name="Zhao S."/>
            <person name="Ji Z."/>
            <person name="Zhou Q."/>
            <person name="Hu M."/>
            <person name="Wang Y."/>
            <person name="Chen M."/>
            <person name="Xu Y."/>
            <person name="Jin H."/>
            <person name="Xiao X."/>
            <person name="Hu G."/>
            <person name="Bao F."/>
            <person name="Hu Y."/>
            <person name="Wan P."/>
            <person name="Li L."/>
            <person name="Deng X."/>
            <person name="Kuang T."/>
            <person name="Xiang C."/>
            <person name="Zhu J.K."/>
            <person name="Oliver M.J."/>
            <person name="He Y."/>
        </authorList>
    </citation>
    <scope>NUCLEOTIDE SEQUENCE [LARGE SCALE GENOMIC DNA]</scope>
    <source>
        <strain evidence="3">cv. XS01</strain>
    </source>
</reference>
<gene>
    <name evidence="2" type="ORF">F511_42183</name>
</gene>
<sequence length="249" mass="28638">MAKNPRIQLQETVQLQDREEDDEDEAISLCDFILNSEEKDPAHTQEDRGRRTSSDPSDNFFEFFNDLTSEMCHAEDMIFCGKLVPYKNKKPVPLDTLNDSSRRYCESLPDQLLTPNRTRTDTGTRFMRSCRSLDYDKPCRDPSLAVKSEGSCVPRFRLRKPVKFVVWKPRWYGLMFGVVKSPPEMDLRDMKNRQVRRNSGGISWPATEGRVRIPANRRNSWSDDFLNVLSCKNDASVATMASSSLSLVP</sequence>
<dbReference type="PANTHER" id="PTHR34130:SF14">
    <property type="match status" value="1"/>
</dbReference>
<dbReference type="PANTHER" id="PTHR34130">
    <property type="entry name" value="OS08G0243800 PROTEIN"/>
    <property type="match status" value="1"/>
</dbReference>
<keyword evidence="3" id="KW-1185">Reference proteome</keyword>
<dbReference type="AlphaFoldDB" id="A0A2Z7DCD5"/>
<name>A0A2Z7DCD5_9LAMI</name>
<proteinExistence type="predicted"/>
<evidence type="ECO:0000313" key="2">
    <source>
        <dbReference type="EMBL" id="KZV54711.1"/>
    </source>
</evidence>
<protein>
    <submittedName>
        <fullName evidence="2">Uncharacterized protein</fullName>
    </submittedName>
</protein>
<evidence type="ECO:0000313" key="3">
    <source>
        <dbReference type="Proteomes" id="UP000250235"/>
    </source>
</evidence>
<feature type="region of interest" description="Disordered" evidence="1">
    <location>
        <begin position="1"/>
        <end position="23"/>
    </location>
</feature>
<dbReference type="Proteomes" id="UP000250235">
    <property type="component" value="Unassembled WGS sequence"/>
</dbReference>
<evidence type="ECO:0000256" key="1">
    <source>
        <dbReference type="SAM" id="MobiDB-lite"/>
    </source>
</evidence>
<organism evidence="2 3">
    <name type="scientific">Dorcoceras hygrometricum</name>
    <dbReference type="NCBI Taxonomy" id="472368"/>
    <lineage>
        <taxon>Eukaryota</taxon>
        <taxon>Viridiplantae</taxon>
        <taxon>Streptophyta</taxon>
        <taxon>Embryophyta</taxon>
        <taxon>Tracheophyta</taxon>
        <taxon>Spermatophyta</taxon>
        <taxon>Magnoliopsida</taxon>
        <taxon>eudicotyledons</taxon>
        <taxon>Gunneridae</taxon>
        <taxon>Pentapetalae</taxon>
        <taxon>asterids</taxon>
        <taxon>lamiids</taxon>
        <taxon>Lamiales</taxon>
        <taxon>Gesneriaceae</taxon>
        <taxon>Didymocarpoideae</taxon>
        <taxon>Trichosporeae</taxon>
        <taxon>Loxocarpinae</taxon>
        <taxon>Dorcoceras</taxon>
    </lineage>
</organism>
<accession>A0A2Z7DCD5</accession>